<dbReference type="RefSeq" id="WP_248956874.1">
    <property type="nucleotide sequence ID" value="NZ_JAKIKU010000015.1"/>
</dbReference>
<protein>
    <submittedName>
        <fullName evidence="2">Peptidase</fullName>
    </submittedName>
</protein>
<reference evidence="2 3" key="1">
    <citation type="submission" date="2022-01" db="EMBL/GenBank/DDBJ databases">
        <title>Whole genome-based taxonomy of the Shewanellaceae.</title>
        <authorList>
            <person name="Martin-Rodriguez A.J."/>
        </authorList>
    </citation>
    <scope>NUCLEOTIDE SEQUENCE [LARGE SCALE GENOMIC DNA]</scope>
    <source>
        <strain evidence="2 3">DSM 24955</strain>
    </source>
</reference>
<sequence>MNSRKTLKKVSSAQFVHRWLMLLLAIPIFIWGLTGSYFVLMDIGFIRSDHIVIERADKIRASAVKYPIAKVYQSFPEARKITLTVINTQLIYQVKLTDQSLLIDAASGQQLAAISKSQAEQISQSFQHQQSISPTAQIQFIGLLNDKTPLEQLPSELAARHLPVWRVVFDDIGQSTLYISAQTGEVVTRRHEYWRLFDLFWKWHIMDYDDGEAIDNQLLFYTAIASFIAVFAGGLLVWQRRKRYS</sequence>
<evidence type="ECO:0000256" key="1">
    <source>
        <dbReference type="SAM" id="Phobius"/>
    </source>
</evidence>
<gene>
    <name evidence="2" type="ORF">L2737_19780</name>
</gene>
<organism evidence="2 3">
    <name type="scientific">Shewanella electrodiphila</name>
    <dbReference type="NCBI Taxonomy" id="934143"/>
    <lineage>
        <taxon>Bacteria</taxon>
        <taxon>Pseudomonadati</taxon>
        <taxon>Pseudomonadota</taxon>
        <taxon>Gammaproteobacteria</taxon>
        <taxon>Alteromonadales</taxon>
        <taxon>Shewanellaceae</taxon>
        <taxon>Shewanella</taxon>
    </lineage>
</organism>
<name>A0ABT0KVF5_9GAMM</name>
<accession>A0ABT0KVF5</accession>
<keyword evidence="1" id="KW-1133">Transmembrane helix</keyword>
<evidence type="ECO:0000313" key="3">
    <source>
        <dbReference type="Proteomes" id="UP001202134"/>
    </source>
</evidence>
<keyword evidence="1" id="KW-0472">Membrane</keyword>
<proteinExistence type="predicted"/>
<dbReference type="EMBL" id="JAKIKU010000015">
    <property type="protein sequence ID" value="MCL1047546.1"/>
    <property type="molecule type" value="Genomic_DNA"/>
</dbReference>
<feature type="transmembrane region" description="Helical" evidence="1">
    <location>
        <begin position="20"/>
        <end position="40"/>
    </location>
</feature>
<evidence type="ECO:0000313" key="2">
    <source>
        <dbReference type="EMBL" id="MCL1047546.1"/>
    </source>
</evidence>
<keyword evidence="1" id="KW-0812">Transmembrane</keyword>
<dbReference type="Proteomes" id="UP001202134">
    <property type="component" value="Unassembled WGS sequence"/>
</dbReference>
<keyword evidence="3" id="KW-1185">Reference proteome</keyword>
<comment type="caution">
    <text evidence="2">The sequence shown here is derived from an EMBL/GenBank/DDBJ whole genome shotgun (WGS) entry which is preliminary data.</text>
</comment>
<feature type="transmembrane region" description="Helical" evidence="1">
    <location>
        <begin position="218"/>
        <end position="238"/>
    </location>
</feature>